<sequence length="116" mass="13588">MHEKHREILFNVHLNVMRGFRKFILQLIPKVPRISSRICAALVREIRILLQNCNIAFNNVFHEANETVDILSKNRLGKGLKTLVLHHTFIYFTPKYSQLQAQDLREGKLLLTMPLL</sequence>
<organism evidence="1 2">
    <name type="scientific">Crotalaria pallida</name>
    <name type="common">Smooth rattlebox</name>
    <name type="synonym">Crotalaria striata</name>
    <dbReference type="NCBI Taxonomy" id="3830"/>
    <lineage>
        <taxon>Eukaryota</taxon>
        <taxon>Viridiplantae</taxon>
        <taxon>Streptophyta</taxon>
        <taxon>Embryophyta</taxon>
        <taxon>Tracheophyta</taxon>
        <taxon>Spermatophyta</taxon>
        <taxon>Magnoliopsida</taxon>
        <taxon>eudicotyledons</taxon>
        <taxon>Gunneridae</taxon>
        <taxon>Pentapetalae</taxon>
        <taxon>rosids</taxon>
        <taxon>fabids</taxon>
        <taxon>Fabales</taxon>
        <taxon>Fabaceae</taxon>
        <taxon>Papilionoideae</taxon>
        <taxon>50 kb inversion clade</taxon>
        <taxon>genistoids sensu lato</taxon>
        <taxon>core genistoids</taxon>
        <taxon>Crotalarieae</taxon>
        <taxon>Crotalaria</taxon>
    </lineage>
</organism>
<gene>
    <name evidence="1" type="ORF">RIF29_15425</name>
</gene>
<dbReference type="AlphaFoldDB" id="A0AAN9FEU2"/>
<protein>
    <submittedName>
        <fullName evidence="1">Uncharacterized protein</fullName>
    </submittedName>
</protein>
<evidence type="ECO:0000313" key="1">
    <source>
        <dbReference type="EMBL" id="KAK7274340.1"/>
    </source>
</evidence>
<dbReference type="EMBL" id="JAYWIO010000003">
    <property type="protein sequence ID" value="KAK7274340.1"/>
    <property type="molecule type" value="Genomic_DNA"/>
</dbReference>
<keyword evidence="2" id="KW-1185">Reference proteome</keyword>
<proteinExistence type="predicted"/>
<evidence type="ECO:0000313" key="2">
    <source>
        <dbReference type="Proteomes" id="UP001372338"/>
    </source>
</evidence>
<dbReference type="Proteomes" id="UP001372338">
    <property type="component" value="Unassembled WGS sequence"/>
</dbReference>
<accession>A0AAN9FEU2</accession>
<reference evidence="1 2" key="1">
    <citation type="submission" date="2024-01" db="EMBL/GenBank/DDBJ databases">
        <title>The genomes of 5 underutilized Papilionoideae crops provide insights into root nodulation and disease resistanc.</title>
        <authorList>
            <person name="Yuan L."/>
        </authorList>
    </citation>
    <scope>NUCLEOTIDE SEQUENCE [LARGE SCALE GENOMIC DNA]</scope>
    <source>
        <strain evidence="1">ZHUSHIDOU_FW_LH</strain>
        <tissue evidence="1">Leaf</tissue>
    </source>
</reference>
<name>A0AAN9FEU2_CROPI</name>
<comment type="caution">
    <text evidence="1">The sequence shown here is derived from an EMBL/GenBank/DDBJ whole genome shotgun (WGS) entry which is preliminary data.</text>
</comment>